<feature type="transmembrane region" description="Helical" evidence="7">
    <location>
        <begin position="152"/>
        <end position="168"/>
    </location>
</feature>
<dbReference type="PROSITE" id="PS50928">
    <property type="entry name" value="ABC_TM1"/>
    <property type="match status" value="1"/>
</dbReference>
<feature type="transmembrane region" description="Helical" evidence="7">
    <location>
        <begin position="29"/>
        <end position="48"/>
    </location>
</feature>
<feature type="transmembrane region" description="Helical" evidence="7">
    <location>
        <begin position="254"/>
        <end position="274"/>
    </location>
</feature>
<keyword evidence="4 7" id="KW-0812">Transmembrane</keyword>
<evidence type="ECO:0000256" key="6">
    <source>
        <dbReference type="ARBA" id="ARBA00023136"/>
    </source>
</evidence>
<dbReference type="Gene3D" id="1.10.3720.10">
    <property type="entry name" value="MetI-like"/>
    <property type="match status" value="1"/>
</dbReference>
<keyword evidence="3" id="KW-1003">Cell membrane</keyword>
<feature type="transmembrane region" description="Helical" evidence="7">
    <location>
        <begin position="180"/>
        <end position="202"/>
    </location>
</feature>
<dbReference type="AlphaFoldDB" id="A0A7C3A8Q0"/>
<evidence type="ECO:0000259" key="8">
    <source>
        <dbReference type="PROSITE" id="PS50928"/>
    </source>
</evidence>
<dbReference type="CDD" id="cd06261">
    <property type="entry name" value="TM_PBP2"/>
    <property type="match status" value="1"/>
</dbReference>
<comment type="caution">
    <text evidence="9">The sequence shown here is derived from an EMBL/GenBank/DDBJ whole genome shotgun (WGS) entry which is preliminary data.</text>
</comment>
<dbReference type="GO" id="GO:0005886">
    <property type="term" value="C:plasma membrane"/>
    <property type="evidence" value="ECO:0007669"/>
    <property type="project" value="UniProtKB-SubCell"/>
</dbReference>
<dbReference type="InterPro" id="IPR000515">
    <property type="entry name" value="MetI-like"/>
</dbReference>
<feature type="transmembrane region" description="Helical" evidence="7">
    <location>
        <begin position="90"/>
        <end position="115"/>
    </location>
</feature>
<feature type="transmembrane region" description="Helical" evidence="7">
    <location>
        <begin position="286"/>
        <end position="305"/>
    </location>
</feature>
<reference evidence="9" key="1">
    <citation type="journal article" date="2020" name="mSystems">
        <title>Genome- and Community-Level Interaction Insights into Carbon Utilization and Element Cycling Functions of Hydrothermarchaeota in Hydrothermal Sediment.</title>
        <authorList>
            <person name="Zhou Z."/>
            <person name="Liu Y."/>
            <person name="Xu W."/>
            <person name="Pan J."/>
            <person name="Luo Z.H."/>
            <person name="Li M."/>
        </authorList>
    </citation>
    <scope>NUCLEOTIDE SEQUENCE [LARGE SCALE GENOMIC DNA]</scope>
    <source>
        <strain evidence="9">SpSt-192</strain>
    </source>
</reference>
<evidence type="ECO:0000256" key="7">
    <source>
        <dbReference type="RuleBase" id="RU363032"/>
    </source>
</evidence>
<evidence type="ECO:0000256" key="4">
    <source>
        <dbReference type="ARBA" id="ARBA00022692"/>
    </source>
</evidence>
<protein>
    <submittedName>
        <fullName evidence="9">Sugar ABC transporter permease</fullName>
    </submittedName>
</protein>
<dbReference type="EMBL" id="DSID01000347">
    <property type="protein sequence ID" value="HEX70478.1"/>
    <property type="molecule type" value="Genomic_DNA"/>
</dbReference>
<comment type="subcellular location">
    <subcellularLocation>
        <location evidence="1 7">Cell membrane</location>
        <topology evidence="1 7">Multi-pass membrane protein</topology>
    </subcellularLocation>
</comment>
<evidence type="ECO:0000256" key="5">
    <source>
        <dbReference type="ARBA" id="ARBA00022989"/>
    </source>
</evidence>
<organism evidence="9">
    <name type="scientific">Thermorudis sp</name>
    <dbReference type="NCBI Taxonomy" id="1969470"/>
    <lineage>
        <taxon>Bacteria</taxon>
        <taxon>Pseudomonadati</taxon>
        <taxon>Thermomicrobiota</taxon>
        <taxon>Thermomicrobia</taxon>
        <taxon>Thermomicrobia incertae sedis</taxon>
        <taxon>Thermorudis</taxon>
    </lineage>
</organism>
<evidence type="ECO:0000313" key="9">
    <source>
        <dbReference type="EMBL" id="HEX70478.1"/>
    </source>
</evidence>
<accession>A0A7C3A8Q0</accession>
<evidence type="ECO:0000256" key="2">
    <source>
        <dbReference type="ARBA" id="ARBA00022448"/>
    </source>
</evidence>
<dbReference type="SUPFAM" id="SSF161098">
    <property type="entry name" value="MetI-like"/>
    <property type="match status" value="1"/>
</dbReference>
<keyword evidence="2 7" id="KW-0813">Transport</keyword>
<evidence type="ECO:0000256" key="1">
    <source>
        <dbReference type="ARBA" id="ARBA00004651"/>
    </source>
</evidence>
<dbReference type="InterPro" id="IPR035906">
    <property type="entry name" value="MetI-like_sf"/>
</dbReference>
<gene>
    <name evidence="9" type="ORF">ENP13_04455</name>
</gene>
<feature type="transmembrane region" description="Helical" evidence="7">
    <location>
        <begin position="127"/>
        <end position="146"/>
    </location>
</feature>
<dbReference type="Pfam" id="PF00528">
    <property type="entry name" value="BPD_transp_1"/>
    <property type="match status" value="1"/>
</dbReference>
<comment type="similarity">
    <text evidence="7">Belongs to the binding-protein-dependent transport system permease family.</text>
</comment>
<name>A0A7C3A8Q0_9BACT</name>
<dbReference type="GO" id="GO:0055085">
    <property type="term" value="P:transmembrane transport"/>
    <property type="evidence" value="ECO:0007669"/>
    <property type="project" value="InterPro"/>
</dbReference>
<keyword evidence="5 7" id="KW-1133">Transmembrane helix</keyword>
<keyword evidence="6 7" id="KW-0472">Membrane</keyword>
<sequence>MPGSGVQVPPIALGGRRPRWTSASVQRHLFAYLSLLPATLVVALFTLYPTLYSLNLALHQYHLLRPGRHPFVGARNFVEALNTPGLYSSLLVTLQFTAMSVAGTAVLGTLIALLLNQPFRLARVLQVAILIPWAMPGVMAGIIWRWVFRGDVGVLNGLLYSLGLIESYRSFLGDPITAKLALVIAHLWKHLPLATILLLATLQVIPRELYDAAKLDGAGTWQLFRSITFPFLKPTLAVVLIFDTIVAFTTFDLVFAMTGGGPANATTLIAWYIYNEIFTNLNLGRGAALAFLVALVTLVLALVYLRALRTERFYREG</sequence>
<proteinExistence type="inferred from homology"/>
<feature type="transmembrane region" description="Helical" evidence="7">
    <location>
        <begin position="222"/>
        <end position="242"/>
    </location>
</feature>
<evidence type="ECO:0000256" key="3">
    <source>
        <dbReference type="ARBA" id="ARBA00022475"/>
    </source>
</evidence>
<dbReference type="PANTHER" id="PTHR43005">
    <property type="entry name" value="BLR7065 PROTEIN"/>
    <property type="match status" value="1"/>
</dbReference>
<dbReference type="PANTHER" id="PTHR43005:SF1">
    <property type="entry name" value="SPERMIDINE_PUTRESCINE TRANSPORT SYSTEM PERMEASE PROTEIN"/>
    <property type="match status" value="1"/>
</dbReference>
<feature type="domain" description="ABC transmembrane type-1" evidence="8">
    <location>
        <begin position="90"/>
        <end position="304"/>
    </location>
</feature>